<protein>
    <recommendedName>
        <fullName evidence="3">Retrotransposon protein</fullName>
    </recommendedName>
</protein>
<sequence length="170" mass="19421">MKRDITDFVAKCPNCQQVKVEHQKPGGMTQEIDIPTWKWEVINMDFITGLPRTRRQHESIWVIVDRVTKSVHFLAVKTTYLAEDYTKLYINEIVRFHEVPLSIISDRGSGPQQSDHDPQFSNISGKVNVVADALSRLLMGSVAHVDYELSLISDVKAKQDLDKVMVDLKK</sequence>
<dbReference type="SUPFAM" id="SSF53098">
    <property type="entry name" value="Ribonuclease H-like"/>
    <property type="match status" value="1"/>
</dbReference>
<dbReference type="Proteomes" id="UP001234989">
    <property type="component" value="Chromosome 10"/>
</dbReference>
<evidence type="ECO:0000313" key="2">
    <source>
        <dbReference type="Proteomes" id="UP001234989"/>
    </source>
</evidence>
<proteinExistence type="predicted"/>
<dbReference type="InterPro" id="IPR012337">
    <property type="entry name" value="RNaseH-like_sf"/>
</dbReference>
<dbReference type="PANTHER" id="PTHR45835">
    <property type="entry name" value="YALI0A06105P"/>
    <property type="match status" value="1"/>
</dbReference>
<dbReference type="InterPro" id="IPR036397">
    <property type="entry name" value="RNaseH_sf"/>
</dbReference>
<reference evidence="1" key="1">
    <citation type="submission" date="2023-08" db="EMBL/GenBank/DDBJ databases">
        <title>A de novo genome assembly of Solanum verrucosum Schlechtendal, a Mexican diploid species geographically isolated from the other diploid A-genome species in potato relatives.</title>
        <authorList>
            <person name="Hosaka K."/>
        </authorList>
    </citation>
    <scope>NUCLEOTIDE SEQUENCE</scope>
    <source>
        <tissue evidence="1">Young leaves</tissue>
    </source>
</reference>
<gene>
    <name evidence="1" type="ORF">MTR67_044626</name>
</gene>
<dbReference type="PANTHER" id="PTHR45835:SF91">
    <property type="entry name" value="RETROTRANSPOSON, TY3-GYPSY SUBCLASS-LIKE PROTEIN"/>
    <property type="match status" value="1"/>
</dbReference>
<dbReference type="Gene3D" id="3.30.420.10">
    <property type="entry name" value="Ribonuclease H-like superfamily/Ribonuclease H"/>
    <property type="match status" value="1"/>
</dbReference>
<name>A0AAF0ZTT0_SOLVR</name>
<evidence type="ECO:0008006" key="3">
    <source>
        <dbReference type="Google" id="ProtNLM"/>
    </source>
</evidence>
<dbReference type="GO" id="GO:0003676">
    <property type="term" value="F:nucleic acid binding"/>
    <property type="evidence" value="ECO:0007669"/>
    <property type="project" value="InterPro"/>
</dbReference>
<accession>A0AAF0ZTT0</accession>
<evidence type="ECO:0000313" key="1">
    <source>
        <dbReference type="EMBL" id="WMV51241.1"/>
    </source>
</evidence>
<keyword evidence="2" id="KW-1185">Reference proteome</keyword>
<dbReference type="EMBL" id="CP133621">
    <property type="protein sequence ID" value="WMV51241.1"/>
    <property type="molecule type" value="Genomic_DNA"/>
</dbReference>
<organism evidence="1 2">
    <name type="scientific">Solanum verrucosum</name>
    <dbReference type="NCBI Taxonomy" id="315347"/>
    <lineage>
        <taxon>Eukaryota</taxon>
        <taxon>Viridiplantae</taxon>
        <taxon>Streptophyta</taxon>
        <taxon>Embryophyta</taxon>
        <taxon>Tracheophyta</taxon>
        <taxon>Spermatophyta</taxon>
        <taxon>Magnoliopsida</taxon>
        <taxon>eudicotyledons</taxon>
        <taxon>Gunneridae</taxon>
        <taxon>Pentapetalae</taxon>
        <taxon>asterids</taxon>
        <taxon>lamiids</taxon>
        <taxon>Solanales</taxon>
        <taxon>Solanaceae</taxon>
        <taxon>Solanoideae</taxon>
        <taxon>Solaneae</taxon>
        <taxon>Solanum</taxon>
    </lineage>
</organism>
<dbReference type="AlphaFoldDB" id="A0AAF0ZTT0"/>